<feature type="transmembrane region" description="Helical" evidence="5">
    <location>
        <begin position="753"/>
        <end position="775"/>
    </location>
</feature>
<feature type="domain" description="Polysaccharide pyruvyl transferase" evidence="6">
    <location>
        <begin position="14"/>
        <end position="299"/>
    </location>
</feature>
<protein>
    <submittedName>
        <fullName evidence="7">Polysaccharide pyruvyl transferase family protein</fullName>
    </submittedName>
</protein>
<dbReference type="Proteomes" id="UP000521676">
    <property type="component" value="Unassembled WGS sequence"/>
</dbReference>
<feature type="transmembrane region" description="Helical" evidence="5">
    <location>
        <begin position="459"/>
        <end position="478"/>
    </location>
</feature>
<keyword evidence="3 5" id="KW-1133">Transmembrane helix</keyword>
<feature type="transmembrane region" description="Helical" evidence="5">
    <location>
        <begin position="620"/>
        <end position="646"/>
    </location>
</feature>
<dbReference type="RefSeq" id="WP_341468062.1">
    <property type="nucleotide sequence ID" value="NZ_CP128399.1"/>
</dbReference>
<dbReference type="Proteomes" id="UP001431572">
    <property type="component" value="Chromosome 1"/>
</dbReference>
<keyword evidence="2 5" id="KW-0812">Transmembrane</keyword>
<evidence type="ECO:0000313" key="10">
    <source>
        <dbReference type="Proteomes" id="UP001431572"/>
    </source>
</evidence>
<evidence type="ECO:0000259" key="6">
    <source>
        <dbReference type="Pfam" id="PF04230"/>
    </source>
</evidence>
<comment type="subcellular location">
    <subcellularLocation>
        <location evidence="1">Membrane</location>
        <topology evidence="1">Multi-pass membrane protein</topology>
    </subcellularLocation>
</comment>
<dbReference type="PANTHER" id="PTHR36836">
    <property type="entry name" value="COLANIC ACID BIOSYNTHESIS PROTEIN WCAK"/>
    <property type="match status" value="1"/>
</dbReference>
<feature type="transmembrane region" description="Helical" evidence="5">
    <location>
        <begin position="700"/>
        <end position="717"/>
    </location>
</feature>
<evidence type="ECO:0000256" key="5">
    <source>
        <dbReference type="SAM" id="Phobius"/>
    </source>
</evidence>
<evidence type="ECO:0000256" key="4">
    <source>
        <dbReference type="ARBA" id="ARBA00023136"/>
    </source>
</evidence>
<dbReference type="Pfam" id="PF04230">
    <property type="entry name" value="PS_pyruv_trans"/>
    <property type="match status" value="1"/>
</dbReference>
<organism evidence="7 9">
    <name type="scientific">Candidatus Chlorohelix allophototropha</name>
    <dbReference type="NCBI Taxonomy" id="3003348"/>
    <lineage>
        <taxon>Bacteria</taxon>
        <taxon>Bacillati</taxon>
        <taxon>Chloroflexota</taxon>
        <taxon>Chloroflexia</taxon>
        <taxon>Candidatus Chloroheliales</taxon>
        <taxon>Candidatus Chloroheliaceae</taxon>
        <taxon>Candidatus Chlorohelix</taxon>
    </lineage>
</organism>
<dbReference type="EMBL" id="CP128399">
    <property type="protein sequence ID" value="WJW66181.1"/>
    <property type="molecule type" value="Genomic_DNA"/>
</dbReference>
<accession>A0A8T7M121</accession>
<evidence type="ECO:0000313" key="9">
    <source>
        <dbReference type="Proteomes" id="UP000521676"/>
    </source>
</evidence>
<feature type="transmembrane region" description="Helical" evidence="5">
    <location>
        <begin position="412"/>
        <end position="438"/>
    </location>
</feature>
<evidence type="ECO:0000313" key="8">
    <source>
        <dbReference type="EMBL" id="WJW66181.1"/>
    </source>
</evidence>
<evidence type="ECO:0000256" key="2">
    <source>
        <dbReference type="ARBA" id="ARBA00022692"/>
    </source>
</evidence>
<evidence type="ECO:0000256" key="1">
    <source>
        <dbReference type="ARBA" id="ARBA00004141"/>
    </source>
</evidence>
<reference evidence="8" key="2">
    <citation type="journal article" date="2024" name="Nature">
        <title>Anoxygenic phototroph of the Chloroflexota uses a type I reaction centre.</title>
        <authorList>
            <person name="Tsuji J.M."/>
            <person name="Shaw N.A."/>
            <person name="Nagashima S."/>
            <person name="Venkiteswaran J.J."/>
            <person name="Schiff S.L."/>
            <person name="Watanabe T."/>
            <person name="Fukui M."/>
            <person name="Hanada S."/>
            <person name="Tank M."/>
            <person name="Neufeld J.D."/>
        </authorList>
    </citation>
    <scope>NUCLEOTIDE SEQUENCE</scope>
    <source>
        <strain evidence="8">L227-S17</strain>
    </source>
</reference>
<dbReference type="EMBL" id="JACATZ010000001">
    <property type="protein sequence ID" value="NWJ44286.1"/>
    <property type="molecule type" value="Genomic_DNA"/>
</dbReference>
<gene>
    <name evidence="7" type="ORF">HXX08_00260</name>
    <name evidence="8" type="ORF">OZ401_001971</name>
</gene>
<evidence type="ECO:0000256" key="3">
    <source>
        <dbReference type="ARBA" id="ARBA00022989"/>
    </source>
</evidence>
<dbReference type="Pfam" id="PF01943">
    <property type="entry name" value="Polysacc_synt"/>
    <property type="match status" value="1"/>
</dbReference>
<keyword evidence="7" id="KW-0808">Transferase</keyword>
<dbReference type="PANTHER" id="PTHR36836:SF1">
    <property type="entry name" value="COLANIC ACID BIOSYNTHESIS PROTEIN WCAK"/>
    <property type="match status" value="1"/>
</dbReference>
<keyword evidence="10" id="KW-1185">Reference proteome</keyword>
<name>A0A8T7M121_9CHLR</name>
<proteinExistence type="predicted"/>
<feature type="transmembrane region" description="Helical" evidence="5">
    <location>
        <begin position="658"/>
        <end position="680"/>
    </location>
</feature>
<reference evidence="7 9" key="1">
    <citation type="submission" date="2020-06" db="EMBL/GenBank/DDBJ databases">
        <title>Anoxygenic phototrophic Chloroflexota member uses a Type I reaction center.</title>
        <authorList>
            <person name="Tsuji J.M."/>
            <person name="Shaw N.A."/>
            <person name="Nagashima S."/>
            <person name="Venkiteswaran J."/>
            <person name="Schiff S.L."/>
            <person name="Hanada S."/>
            <person name="Tank M."/>
            <person name="Neufeld J.D."/>
        </authorList>
    </citation>
    <scope>NUCLEOTIDE SEQUENCE [LARGE SCALE GENOMIC DNA]</scope>
    <source>
        <strain evidence="7">L227-S17</strain>
    </source>
</reference>
<dbReference type="InterPro" id="IPR007345">
    <property type="entry name" value="Polysacch_pyruvyl_Trfase"/>
</dbReference>
<feature type="transmembrane region" description="Helical" evidence="5">
    <location>
        <begin position="729"/>
        <end position="747"/>
    </location>
</feature>
<dbReference type="GO" id="GO:0016740">
    <property type="term" value="F:transferase activity"/>
    <property type="evidence" value="ECO:0007669"/>
    <property type="project" value="UniProtKB-KW"/>
</dbReference>
<evidence type="ECO:0000313" key="7">
    <source>
        <dbReference type="EMBL" id="NWJ44286.1"/>
    </source>
</evidence>
<sequence>MKQIFVLGAYGQNNIGDDALLEVFKEQLKDYNLIFNSARPADTEKRFGVKAVPTYLSIPRFARPTAFARSQAIVFGGGSLLKEIEGSTPRKIAYLIRIILLLLAARIFGKKTFMLGVGMGPLHGKIYKKLSLFAANMTDLICVRDTASAKLLQELGVKSKVLVTADPVFLMQPGELKPENAFPFEDAKTPLVIAIPRYSLEKEEKRAFAEACDLMVERYSARILLIPFQVGFSKKFDDVTASEEIKNMMRYGQEARIWTVSEPRVALAAFARANLILSARLHGLIFGAIQNVPLVAINYEVKVGNFMSELGLSRLSLTSQELKEGKLKEVMETAWQMRQNISYQISNRVTKIKRIAASNFEAARKESKAAKSNNIIKSGSILLVSTTIVNAGNYISNLILGRWLGPAGFADFSLMVTLLLVVAFISSTLQMVSAKFTAMYAAEREPAKIFAVRALIGKWAWGLGILLGLILGLGAPLWSSFFSTASPLPFVLLSIGLPIYLGLGVDRGVLQGRIQFGILSLSYQSEMWTRLIGIIVLVALGFAVNGAVGAITLSLAVSWVVSRKARSGLAKGEKLTRKEKLQILSYSGPVCAALIGQVIINNSDILMVKHFFSSEEAGHYAAVALIGRIVFFATWSIVTILFPIVAQAHQKGQPHRHYLWIGLGIVGMISSIIVLATIVIPNQIILLLFGETYLHDAGLLWLYALLTAVYAMANVVINYRLSLGNGAGSFFAVLAGICQVSGIWLLHSNLTQIILVQLVVMSGLLLILLVWNFLVTRRSKSIVALG</sequence>
<dbReference type="AlphaFoldDB" id="A0A8T7M121"/>
<dbReference type="InterPro" id="IPR002797">
    <property type="entry name" value="Polysacc_synth"/>
</dbReference>
<feature type="transmembrane region" description="Helical" evidence="5">
    <location>
        <begin position="531"/>
        <end position="562"/>
    </location>
</feature>
<dbReference type="GO" id="GO:0016020">
    <property type="term" value="C:membrane"/>
    <property type="evidence" value="ECO:0007669"/>
    <property type="project" value="UniProtKB-SubCell"/>
</dbReference>
<keyword evidence="4 5" id="KW-0472">Membrane</keyword>